<evidence type="ECO:0000256" key="2">
    <source>
        <dbReference type="ARBA" id="ARBA00012438"/>
    </source>
</evidence>
<comment type="catalytic activity">
    <reaction evidence="1">
        <text>ATP + protein L-histidine = ADP + protein N-phospho-L-histidine.</text>
        <dbReference type="EC" id="2.7.13.3"/>
    </reaction>
</comment>
<dbReference type="InterPro" id="IPR011006">
    <property type="entry name" value="CheY-like_superfamily"/>
</dbReference>
<dbReference type="SMART" id="SM00387">
    <property type="entry name" value="HATPase_c"/>
    <property type="match status" value="1"/>
</dbReference>
<accession>A0ABV1BG05</accession>
<dbReference type="PANTHER" id="PTHR45339">
    <property type="entry name" value="HYBRID SIGNAL TRANSDUCTION HISTIDINE KINASE J"/>
    <property type="match status" value="1"/>
</dbReference>
<dbReference type="Gene3D" id="3.30.565.10">
    <property type="entry name" value="Histidine kinase-like ATPase, C-terminal domain"/>
    <property type="match status" value="1"/>
</dbReference>
<gene>
    <name evidence="11" type="ORF">WMO28_11530</name>
</gene>
<proteinExistence type="predicted"/>
<feature type="domain" description="Response regulatory" evidence="10">
    <location>
        <begin position="679"/>
        <end position="800"/>
    </location>
</feature>
<dbReference type="EMBL" id="JBBMEJ010000013">
    <property type="protein sequence ID" value="MEQ2371548.1"/>
    <property type="molecule type" value="Genomic_DNA"/>
</dbReference>
<dbReference type="CDD" id="cd17546">
    <property type="entry name" value="REC_hyHK_CKI1_RcsC-like"/>
    <property type="match status" value="1"/>
</dbReference>
<protein>
    <recommendedName>
        <fullName evidence="3">Stage 0 sporulation protein A homolog</fullName>
        <ecNumber evidence="2">2.7.13.3</ecNumber>
    </recommendedName>
</protein>
<sequence>MPSRKDQFNLNIFDYSSIAYCVVELVLDEKGQPKDWIYRYCNQAFADMKGYWLESMLDRSISSLVPGVDKKMLMIYYQAAYEDKPCEVDVVGEKKYHVAIMPTGRKGFCSGMVYADPESNGEKANTGDSVTDAGYIQKKLFPEYVSLYSIELNSGKYEILRIAENTNARHITEKMPQPFASYDEYAEKYADSFILEEDREEFLDWHNCHKMRKRLCDTDKITYYYHSVSKEGKDSYYEAYAVKGNVDDKDFHIFLGYRNIDSILYKERETQELLKKALDQARLSNEIISAIARTYQYVSRIDIQADWFEEISNRDKENLNFINSGVLSVNNKKVCREIVAEEYQEAFFKFTDISTLPERMKNEETIVMEYRMKDGNWHKLRFIEKKRDENGKLTHVLCAIRSISDAKKKEEKLLYEVAEAKRDAALKSRFLSNMSHDIRTPMNGIIGMIDLANRYPEDAEMQQKCRDKIQKSSKYLVTLVSNILDINKLESEECAAEELTFDLTELLNRANTEKQILAQEKNVEYVVDWERADLKHMYLTGNPVYLERLLTTVADNAVKFTKPGGSVHVWCAEKSADDSQVVYEFGCSDNGIGMSEEFIAHAFDLFSQENETSRSKYEGAGLGLAIAKKLADRMGGTIEIESKKDKGTTVLMTVPFKIGMPEICEQSECSEEVSLEGLRALLAEDNELNMEIAKFLLENNGIRVEGVENGLEAVKKFQSSEPGYYDVIFMDIMMPEMNGWDATRKIRSMKRPDAGSIPIIAMSANAFAEDIISSRISGMNEHLTKPLDETKLLTELKKCIAGRKKRDF</sequence>
<feature type="domain" description="Histidine kinase" evidence="9">
    <location>
        <begin position="433"/>
        <end position="658"/>
    </location>
</feature>
<dbReference type="Pfam" id="PF00512">
    <property type="entry name" value="HisKA"/>
    <property type="match status" value="1"/>
</dbReference>
<dbReference type="Pfam" id="PF00072">
    <property type="entry name" value="Response_reg"/>
    <property type="match status" value="1"/>
</dbReference>
<evidence type="ECO:0000256" key="7">
    <source>
        <dbReference type="ARBA" id="ARBA00024867"/>
    </source>
</evidence>
<dbReference type="Gene3D" id="3.40.50.2300">
    <property type="match status" value="1"/>
</dbReference>
<dbReference type="InterPro" id="IPR005467">
    <property type="entry name" value="His_kinase_dom"/>
</dbReference>
<dbReference type="SMART" id="SM00388">
    <property type="entry name" value="HisKA"/>
    <property type="match status" value="1"/>
</dbReference>
<dbReference type="PROSITE" id="PS50109">
    <property type="entry name" value="HIS_KIN"/>
    <property type="match status" value="1"/>
</dbReference>
<dbReference type="CDD" id="cd00082">
    <property type="entry name" value="HisKA"/>
    <property type="match status" value="1"/>
</dbReference>
<evidence type="ECO:0000256" key="6">
    <source>
        <dbReference type="ARBA" id="ARBA00023012"/>
    </source>
</evidence>
<dbReference type="GO" id="GO:0005524">
    <property type="term" value="F:ATP binding"/>
    <property type="evidence" value="ECO:0007669"/>
    <property type="project" value="UniProtKB-KW"/>
</dbReference>
<keyword evidence="11" id="KW-0067">ATP-binding</keyword>
<keyword evidence="5" id="KW-0418">Kinase</keyword>
<dbReference type="SUPFAM" id="SSF55874">
    <property type="entry name" value="ATPase domain of HSP90 chaperone/DNA topoisomerase II/histidine kinase"/>
    <property type="match status" value="1"/>
</dbReference>
<comment type="caution">
    <text evidence="11">The sequence shown here is derived from an EMBL/GenBank/DDBJ whole genome shotgun (WGS) entry which is preliminary data.</text>
</comment>
<evidence type="ECO:0000313" key="12">
    <source>
        <dbReference type="Proteomes" id="UP001473063"/>
    </source>
</evidence>
<keyword evidence="5" id="KW-0808">Transferase</keyword>
<feature type="modified residue" description="4-aspartylphosphate" evidence="8">
    <location>
        <position position="731"/>
    </location>
</feature>
<dbReference type="InterPro" id="IPR003594">
    <property type="entry name" value="HATPase_dom"/>
</dbReference>
<dbReference type="Proteomes" id="UP001473063">
    <property type="component" value="Unassembled WGS sequence"/>
</dbReference>
<evidence type="ECO:0000256" key="4">
    <source>
        <dbReference type="ARBA" id="ARBA00022553"/>
    </source>
</evidence>
<dbReference type="SUPFAM" id="SSF47384">
    <property type="entry name" value="Homodimeric domain of signal transducing histidine kinase"/>
    <property type="match status" value="1"/>
</dbReference>
<keyword evidence="6" id="KW-0902">Two-component regulatory system</keyword>
<evidence type="ECO:0000256" key="3">
    <source>
        <dbReference type="ARBA" id="ARBA00018672"/>
    </source>
</evidence>
<evidence type="ECO:0000256" key="1">
    <source>
        <dbReference type="ARBA" id="ARBA00000085"/>
    </source>
</evidence>
<comment type="function">
    <text evidence="7">May play the central regulatory role in sporulation. It may be an element of the effector pathway responsible for the activation of sporulation genes in response to nutritional stress. Spo0A may act in concert with spo0H (a sigma factor) to control the expression of some genes that are critical to the sporulation process.</text>
</comment>
<dbReference type="EC" id="2.7.13.3" evidence="2"/>
<dbReference type="InterPro" id="IPR036097">
    <property type="entry name" value="HisK_dim/P_sf"/>
</dbReference>
<reference evidence="11 12" key="1">
    <citation type="submission" date="2024-03" db="EMBL/GenBank/DDBJ databases">
        <title>Human intestinal bacterial collection.</title>
        <authorList>
            <person name="Pauvert C."/>
            <person name="Hitch T.C.A."/>
            <person name="Clavel T."/>
        </authorList>
    </citation>
    <scope>NUCLEOTIDE SEQUENCE [LARGE SCALE GENOMIC DNA]</scope>
    <source>
        <strain evidence="11 12">CLA-JM-H16</strain>
    </source>
</reference>
<dbReference type="Gene3D" id="1.10.287.130">
    <property type="match status" value="1"/>
</dbReference>
<keyword evidence="11" id="KW-0547">Nucleotide-binding</keyword>
<dbReference type="PANTHER" id="PTHR45339:SF1">
    <property type="entry name" value="HYBRID SIGNAL TRANSDUCTION HISTIDINE KINASE J"/>
    <property type="match status" value="1"/>
</dbReference>
<evidence type="ECO:0000259" key="9">
    <source>
        <dbReference type="PROSITE" id="PS50109"/>
    </source>
</evidence>
<dbReference type="SUPFAM" id="SSF55785">
    <property type="entry name" value="PYP-like sensor domain (PAS domain)"/>
    <property type="match status" value="1"/>
</dbReference>
<dbReference type="PRINTS" id="PR00344">
    <property type="entry name" value="BCTRLSENSOR"/>
</dbReference>
<evidence type="ECO:0000256" key="5">
    <source>
        <dbReference type="ARBA" id="ARBA00022777"/>
    </source>
</evidence>
<dbReference type="SMART" id="SM00448">
    <property type="entry name" value="REC"/>
    <property type="match status" value="1"/>
</dbReference>
<organism evidence="11 12">
    <name type="scientific">Blautia aquisgranensis</name>
    <dbReference type="NCBI Taxonomy" id="3133153"/>
    <lineage>
        <taxon>Bacteria</taxon>
        <taxon>Bacillati</taxon>
        <taxon>Bacillota</taxon>
        <taxon>Clostridia</taxon>
        <taxon>Lachnospirales</taxon>
        <taxon>Lachnospiraceae</taxon>
        <taxon>Blautia</taxon>
    </lineage>
</organism>
<dbReference type="InterPro" id="IPR003661">
    <property type="entry name" value="HisK_dim/P_dom"/>
</dbReference>
<dbReference type="Pfam" id="PF02518">
    <property type="entry name" value="HATPase_c"/>
    <property type="match status" value="1"/>
</dbReference>
<evidence type="ECO:0000256" key="8">
    <source>
        <dbReference type="PROSITE-ProRule" id="PRU00169"/>
    </source>
</evidence>
<dbReference type="InterPro" id="IPR001789">
    <property type="entry name" value="Sig_transdc_resp-reg_receiver"/>
</dbReference>
<keyword evidence="4 8" id="KW-0597">Phosphoprotein</keyword>
<dbReference type="InterPro" id="IPR035965">
    <property type="entry name" value="PAS-like_dom_sf"/>
</dbReference>
<evidence type="ECO:0000259" key="10">
    <source>
        <dbReference type="PROSITE" id="PS50110"/>
    </source>
</evidence>
<keyword evidence="12" id="KW-1185">Reference proteome</keyword>
<evidence type="ECO:0000313" key="11">
    <source>
        <dbReference type="EMBL" id="MEQ2371548.1"/>
    </source>
</evidence>
<dbReference type="RefSeq" id="WP_178642797.1">
    <property type="nucleotide sequence ID" value="NZ_JBBMEJ010000013.1"/>
</dbReference>
<name>A0ABV1BG05_9FIRM</name>
<dbReference type="PROSITE" id="PS50110">
    <property type="entry name" value="RESPONSE_REGULATORY"/>
    <property type="match status" value="1"/>
</dbReference>
<dbReference type="SUPFAM" id="SSF52172">
    <property type="entry name" value="CheY-like"/>
    <property type="match status" value="1"/>
</dbReference>
<dbReference type="InterPro" id="IPR004358">
    <property type="entry name" value="Sig_transdc_His_kin-like_C"/>
</dbReference>
<dbReference type="InterPro" id="IPR036890">
    <property type="entry name" value="HATPase_C_sf"/>
</dbReference>